<name>A0A1G5CV01_9PAST</name>
<dbReference type="Pfam" id="PF04077">
    <property type="entry name" value="DsrH"/>
    <property type="match status" value="1"/>
</dbReference>
<sequence>MLYTFSKADYSPRELADLLARLTTQDAVLLWQDGVLLALKYGDYFAKHSSQVYLFEPDIRARGLSALIQQKNKSFNRIQMPQLVQLTTRYFPQLAL</sequence>
<accession>A0A1G5CV01</accession>
<proteinExistence type="predicted"/>
<dbReference type="InterPro" id="IPR027396">
    <property type="entry name" value="DsrEFH-like"/>
</dbReference>
<evidence type="ECO:0000313" key="2">
    <source>
        <dbReference type="Proteomes" id="UP000199588"/>
    </source>
</evidence>
<dbReference type="RefSeq" id="WP_090655450.1">
    <property type="nucleotide sequence ID" value="NZ_CP015031.1"/>
</dbReference>
<dbReference type="InterPro" id="IPR007215">
    <property type="entry name" value="Sulphur_relay_TusB/DsrH"/>
</dbReference>
<reference evidence="1 2" key="1">
    <citation type="submission" date="2016-10" db="EMBL/GenBank/DDBJ databases">
        <authorList>
            <person name="Varghese N."/>
            <person name="Submissions S."/>
        </authorList>
    </citation>
    <scope>NUCLEOTIDE SEQUENCE [LARGE SCALE GENOMIC DNA]</scope>
    <source>
        <strain evidence="1 2">DSM 22022</strain>
    </source>
</reference>
<dbReference type="Proteomes" id="UP000199588">
    <property type="component" value="Unassembled WGS sequence"/>
</dbReference>
<dbReference type="NCBIfam" id="TIGR03011">
    <property type="entry name" value="sulf_tusB_dsrH"/>
    <property type="match status" value="1"/>
</dbReference>
<gene>
    <name evidence="1" type="ORF">SAMN02910354_01343</name>
</gene>
<organism evidence="1 2">
    <name type="scientific">Basfia succiniciproducens</name>
    <dbReference type="NCBI Taxonomy" id="653940"/>
    <lineage>
        <taxon>Bacteria</taxon>
        <taxon>Pseudomonadati</taxon>
        <taxon>Pseudomonadota</taxon>
        <taxon>Gammaproteobacteria</taxon>
        <taxon>Pasteurellales</taxon>
        <taxon>Pasteurellaceae</taxon>
        <taxon>Basfia</taxon>
    </lineage>
</organism>
<evidence type="ECO:0000313" key="1">
    <source>
        <dbReference type="EMBL" id="SCY06030.1"/>
    </source>
</evidence>
<dbReference type="Gene3D" id="3.40.1260.10">
    <property type="entry name" value="DsrEFH-like"/>
    <property type="match status" value="1"/>
</dbReference>
<comment type="caution">
    <text evidence="1">The sequence shown here is derived from an EMBL/GenBank/DDBJ whole genome shotgun (WGS) entry which is preliminary data.</text>
</comment>
<keyword evidence="2" id="KW-1185">Reference proteome</keyword>
<protein>
    <submittedName>
        <fullName evidence="1">tRNA 2-thiouridine synthesizing protein B</fullName>
    </submittedName>
</protein>
<dbReference type="SUPFAM" id="SSF75169">
    <property type="entry name" value="DsrEFH-like"/>
    <property type="match status" value="1"/>
</dbReference>
<dbReference type="EMBL" id="FMUQ01000009">
    <property type="protein sequence ID" value="SCY06030.1"/>
    <property type="molecule type" value="Genomic_DNA"/>
</dbReference>